<feature type="transmembrane region" description="Helical" evidence="1">
    <location>
        <begin position="66"/>
        <end position="90"/>
    </location>
</feature>
<accession>A0A0D8J0N1</accession>
<sequence>MNKNFFSKWITLSINTIVFLVVQYILGCAIFSFQHHPIFILFFASEMYIFTKYLNFLTNTLSSKPLAYTIFVVTLFLLLCLFLFIGILPISTHFQKV</sequence>
<reference evidence="2" key="1">
    <citation type="submission" date="2015-02" db="EMBL/GenBank/DDBJ databases">
        <title>A novel member of the family Ruminococcaceae isolated from human feces.</title>
        <authorList>
            <person name="Shkoporov A.N."/>
            <person name="Chaplin A.V."/>
            <person name="Motuzova O.V."/>
            <person name="Kafarskaia L.I."/>
            <person name="Khokhlova E.V."/>
            <person name="Efimov B.A."/>
        </authorList>
    </citation>
    <scope>NUCLEOTIDE SEQUENCE [LARGE SCALE GENOMIC DNA]</scope>
    <source>
        <strain evidence="2">585-1</strain>
    </source>
</reference>
<keyword evidence="1" id="KW-0472">Membrane</keyword>
<feature type="transmembrane region" description="Helical" evidence="1">
    <location>
        <begin position="38"/>
        <end position="54"/>
    </location>
</feature>
<gene>
    <name evidence="2" type="ORF">TQ39_12775</name>
</gene>
<protein>
    <submittedName>
        <fullName evidence="2">Uncharacterized protein</fullName>
    </submittedName>
</protein>
<keyword evidence="3" id="KW-1185">Reference proteome</keyword>
<feature type="transmembrane region" description="Helical" evidence="1">
    <location>
        <begin position="12"/>
        <end position="32"/>
    </location>
</feature>
<evidence type="ECO:0000313" key="2">
    <source>
        <dbReference type="EMBL" id="KJF39328.1"/>
    </source>
</evidence>
<evidence type="ECO:0000256" key="1">
    <source>
        <dbReference type="SAM" id="Phobius"/>
    </source>
</evidence>
<organism evidence="2 3">
    <name type="scientific">Ruthenibacterium lactatiformans</name>
    <dbReference type="NCBI Taxonomy" id="1550024"/>
    <lineage>
        <taxon>Bacteria</taxon>
        <taxon>Bacillati</taxon>
        <taxon>Bacillota</taxon>
        <taxon>Clostridia</taxon>
        <taxon>Eubacteriales</taxon>
        <taxon>Oscillospiraceae</taxon>
        <taxon>Ruthenibacterium</taxon>
    </lineage>
</organism>
<proteinExistence type="predicted"/>
<keyword evidence="1" id="KW-1133">Transmembrane helix</keyword>
<comment type="caution">
    <text evidence="2">The sequence shown here is derived from an EMBL/GenBank/DDBJ whole genome shotgun (WGS) entry which is preliminary data.</text>
</comment>
<dbReference type="Proteomes" id="UP000032483">
    <property type="component" value="Unassembled WGS sequence"/>
</dbReference>
<evidence type="ECO:0000313" key="3">
    <source>
        <dbReference type="Proteomes" id="UP000032483"/>
    </source>
</evidence>
<keyword evidence="1" id="KW-0812">Transmembrane</keyword>
<dbReference type="EMBL" id="JXXK01000019">
    <property type="protein sequence ID" value="KJF39328.1"/>
    <property type="molecule type" value="Genomic_DNA"/>
</dbReference>
<dbReference type="AlphaFoldDB" id="A0A0D8J0N1"/>
<name>A0A0D8J0N1_9FIRM</name>